<dbReference type="SUPFAM" id="SSF81321">
    <property type="entry name" value="Family A G protein-coupled receptor-like"/>
    <property type="match status" value="2"/>
</dbReference>
<feature type="transmembrane region" description="Helical" evidence="1">
    <location>
        <begin position="260"/>
        <end position="280"/>
    </location>
</feature>
<feature type="transmembrane region" description="Helical" evidence="1">
    <location>
        <begin position="35"/>
        <end position="57"/>
    </location>
</feature>
<feature type="transmembrane region" description="Helical" evidence="1">
    <location>
        <begin position="553"/>
        <end position="574"/>
    </location>
</feature>
<keyword evidence="1" id="KW-0472">Membrane</keyword>
<gene>
    <name evidence="2" type="ORF">CAUJ_LOCUS11839</name>
</gene>
<feature type="transmembrane region" description="Helical" evidence="1">
    <location>
        <begin position="228"/>
        <end position="248"/>
    </location>
</feature>
<comment type="caution">
    <text evidence="2">The sequence shown here is derived from an EMBL/GenBank/DDBJ whole genome shotgun (WGS) entry which is preliminary data.</text>
</comment>
<feature type="transmembrane region" description="Helical" evidence="1">
    <location>
        <begin position="340"/>
        <end position="363"/>
    </location>
</feature>
<dbReference type="Pfam" id="PF10321">
    <property type="entry name" value="7TM_GPCR_Srt"/>
    <property type="match status" value="4"/>
</dbReference>
<dbReference type="InterPro" id="IPR019425">
    <property type="entry name" value="7TM_GPCR_serpentine_rcpt_Srt"/>
</dbReference>
<dbReference type="EMBL" id="CAJGYM010000062">
    <property type="protein sequence ID" value="CAD6195921.1"/>
    <property type="molecule type" value="Genomic_DNA"/>
</dbReference>
<protein>
    <recommendedName>
        <fullName evidence="4">Serpentine receptor class gamma</fullName>
    </recommendedName>
</protein>
<reference evidence="2" key="1">
    <citation type="submission" date="2020-10" db="EMBL/GenBank/DDBJ databases">
        <authorList>
            <person name="Kikuchi T."/>
        </authorList>
    </citation>
    <scope>NUCLEOTIDE SEQUENCE</scope>
    <source>
        <strain evidence="2">NKZ352</strain>
    </source>
</reference>
<accession>A0A8S1HS74</accession>
<evidence type="ECO:0000256" key="1">
    <source>
        <dbReference type="SAM" id="Phobius"/>
    </source>
</evidence>
<dbReference type="OrthoDB" id="5834342at2759"/>
<name>A0A8S1HS74_9PELO</name>
<keyword evidence="1" id="KW-1133">Transmembrane helix</keyword>
<organism evidence="2 3">
    <name type="scientific">Caenorhabditis auriculariae</name>
    <dbReference type="NCBI Taxonomy" id="2777116"/>
    <lineage>
        <taxon>Eukaryota</taxon>
        <taxon>Metazoa</taxon>
        <taxon>Ecdysozoa</taxon>
        <taxon>Nematoda</taxon>
        <taxon>Chromadorea</taxon>
        <taxon>Rhabditida</taxon>
        <taxon>Rhabditina</taxon>
        <taxon>Rhabditomorpha</taxon>
        <taxon>Rhabditoidea</taxon>
        <taxon>Rhabditidae</taxon>
        <taxon>Peloderinae</taxon>
        <taxon>Caenorhabditis</taxon>
    </lineage>
</organism>
<feature type="transmembrane region" description="Helical" evidence="1">
    <location>
        <begin position="189"/>
        <end position="208"/>
    </location>
</feature>
<feature type="transmembrane region" description="Helical" evidence="1">
    <location>
        <begin position="94"/>
        <end position="118"/>
    </location>
</feature>
<keyword evidence="1" id="KW-0812">Transmembrane</keyword>
<dbReference type="PANTHER" id="PTHR23021:SF11">
    <property type="entry name" value="SERPENTINE RECEPTOR, CLASS T"/>
    <property type="match status" value="1"/>
</dbReference>
<evidence type="ECO:0000313" key="3">
    <source>
        <dbReference type="Proteomes" id="UP000835052"/>
    </source>
</evidence>
<dbReference type="AlphaFoldDB" id="A0A8S1HS74"/>
<feature type="transmembrane region" description="Helical" evidence="1">
    <location>
        <begin position="439"/>
        <end position="459"/>
    </location>
</feature>
<dbReference type="Proteomes" id="UP000835052">
    <property type="component" value="Unassembled WGS sequence"/>
</dbReference>
<evidence type="ECO:0000313" key="2">
    <source>
        <dbReference type="EMBL" id="CAD6195921.1"/>
    </source>
</evidence>
<feature type="transmembrane region" description="Helical" evidence="1">
    <location>
        <begin position="400"/>
        <end position="419"/>
    </location>
</feature>
<feature type="transmembrane region" description="Helical" evidence="1">
    <location>
        <begin position="69"/>
        <end position="88"/>
    </location>
</feature>
<keyword evidence="3" id="KW-1185">Reference proteome</keyword>
<evidence type="ECO:0008006" key="4">
    <source>
        <dbReference type="Google" id="ProtNLM"/>
    </source>
</evidence>
<sequence length="609" mass="69671">MEQLISYGSIDEMPMYNCSGRTIEEWAEKQSRPNITLGIVDLVYGIIIEILYIPCIAVMMKKEYFKHSCFKIMVFLSFVDMGCIGFFFCQSPTFLYSCGAIGLGVWTCECMTALMLAVNRFLDVVWKNQFDLLFGGPFLKLFLLIPVFYGLYFTFFTTPAIFNSVHQLWFFDPLVFEDRSNEYANMSQVVNNILVVVATCTLYLVFCVSIDGRLKGQSSQRAQFQKQIFLQTFLICAANLFASFNYVFLQFLPVPLWFSMLAHASWQFGSGFPVFVYLMINKAIRGEIFNFFKGKLNSSRYQIMEQLMFFGSIENMPLYNCSGHTLEEWSEMQSRRNFKLGIVAVVYGFLIEILYIPCLAVMMKKEYYKHSCFKIMVFLGLIDMGCIDMNFEQYANMSQVVNNILVVVATCTLYLVFCVSIDGRLKGQSSQRAQFQKQIFLQTSLICAANLFASLNYVLLQFVSVPLWFGLAAHASWQCGSGFPVFVYLTINKTIRGEIFNCFKNQKAFQSISVMEELIAYGSIENMPLYNCSGYTLEEWAEKQSRPNVSLGIFNFIYGTIIEVLYIPCLVVMMGKEHLKLSCYKIMVFLGFVDMVAVGGDVGTVQEPN</sequence>
<dbReference type="PANTHER" id="PTHR23021">
    <property type="entry name" value="SERPENTINE RECEPTOR, CLASS T"/>
    <property type="match status" value="1"/>
</dbReference>
<feature type="transmembrane region" description="Helical" evidence="1">
    <location>
        <begin position="138"/>
        <end position="162"/>
    </location>
</feature>
<proteinExistence type="predicted"/>